<dbReference type="EMBL" id="WJXZ01000006">
    <property type="protein sequence ID" value="MRS61792.1"/>
    <property type="molecule type" value="Genomic_DNA"/>
</dbReference>
<dbReference type="Proteomes" id="UP000441754">
    <property type="component" value="Unassembled WGS sequence"/>
</dbReference>
<reference evidence="1 2" key="1">
    <citation type="journal article" date="2018" name="Antonie Van Leeuwenhoek">
        <title>Larkinella terrae sp. nov., isolated from soil on Jeju Island, South Korea.</title>
        <authorList>
            <person name="Ten L.N."/>
            <person name="Jeon J."/>
            <person name="Park S.J."/>
            <person name="Park S."/>
            <person name="Lee S.Y."/>
            <person name="Kim M.K."/>
            <person name="Jung H.Y."/>
        </authorList>
    </citation>
    <scope>NUCLEOTIDE SEQUENCE [LARGE SCALE GENOMIC DNA]</scope>
    <source>
        <strain evidence="1 2">KCTC 52001</strain>
    </source>
</reference>
<comment type="caution">
    <text evidence="1">The sequence shown here is derived from an EMBL/GenBank/DDBJ whole genome shotgun (WGS) entry which is preliminary data.</text>
</comment>
<sequence>MKRANLITHRENLISQLNLELSLHNRTGKLSPTASTLLGRIQRVNERLVNREATTINGIIQKQDDLAKRVFESNESSDQLLDEINAVGQMLQRRADSYIVYEQQPNYIDYV</sequence>
<accession>A0A7K0EJ81</accession>
<proteinExistence type="predicted"/>
<protein>
    <submittedName>
        <fullName evidence="1">Uncharacterized protein</fullName>
    </submittedName>
</protein>
<dbReference type="RefSeq" id="WP_154175184.1">
    <property type="nucleotide sequence ID" value="NZ_WJXZ01000006.1"/>
</dbReference>
<keyword evidence="2" id="KW-1185">Reference proteome</keyword>
<organism evidence="1 2">
    <name type="scientific">Larkinella terrae</name>
    <dbReference type="NCBI Taxonomy" id="2025311"/>
    <lineage>
        <taxon>Bacteria</taxon>
        <taxon>Pseudomonadati</taxon>
        <taxon>Bacteroidota</taxon>
        <taxon>Cytophagia</taxon>
        <taxon>Cytophagales</taxon>
        <taxon>Spirosomataceae</taxon>
        <taxon>Larkinella</taxon>
    </lineage>
</organism>
<evidence type="ECO:0000313" key="2">
    <source>
        <dbReference type="Proteomes" id="UP000441754"/>
    </source>
</evidence>
<gene>
    <name evidence="1" type="ORF">GJJ30_10880</name>
</gene>
<name>A0A7K0EJ81_9BACT</name>
<dbReference type="AlphaFoldDB" id="A0A7K0EJ81"/>
<evidence type="ECO:0000313" key="1">
    <source>
        <dbReference type="EMBL" id="MRS61792.1"/>
    </source>
</evidence>